<gene>
    <name evidence="5" type="ORF">NIES1031_21330</name>
</gene>
<dbReference type="RefSeq" id="WP_073551458.1">
    <property type="nucleotide sequence ID" value="NZ_MRCC01000024.1"/>
</dbReference>
<dbReference type="EMBL" id="MRCC01000024">
    <property type="protein sequence ID" value="OKH21799.1"/>
    <property type="molecule type" value="Genomic_DNA"/>
</dbReference>
<dbReference type="Proteomes" id="UP000185984">
    <property type="component" value="Unassembled WGS sequence"/>
</dbReference>
<evidence type="ECO:0000313" key="5">
    <source>
        <dbReference type="EMBL" id="OKH21799.1"/>
    </source>
</evidence>
<dbReference type="GO" id="GO:0016757">
    <property type="term" value="F:glycosyltransferase activity"/>
    <property type="evidence" value="ECO:0007669"/>
    <property type="project" value="UniProtKB-KW"/>
</dbReference>
<evidence type="ECO:0000256" key="1">
    <source>
        <dbReference type="ARBA" id="ARBA00022676"/>
    </source>
</evidence>
<evidence type="ECO:0000256" key="3">
    <source>
        <dbReference type="ARBA" id="ARBA00023180"/>
    </source>
</evidence>
<evidence type="ECO:0000259" key="4">
    <source>
        <dbReference type="Pfam" id="PF04577"/>
    </source>
</evidence>
<protein>
    <recommendedName>
        <fullName evidence="4">Glycosyltransferase 61 catalytic domain-containing protein</fullName>
    </recommendedName>
</protein>
<keyword evidence="6" id="KW-1185">Reference proteome</keyword>
<sequence>MQAIIYAIKKKILVGRLKAISIVAKYTLRQWLFKPLTKIVGLKILAQEDVLAEKDKYQVWEFGFPETVIADEIRESTDEIPQLIHSHTGVINFGKPFVFTVTNAQLVGPAVVGFDEPGNLIAETFPGIGNIKKYLPTRTLLFKSLPRIKVPQLETAYSLVNWRSQNYYHWVTDCLIRLKGLEHYREQTGNKPLLIIQANPLKWQVESLRLLGYEPENCIQWKVPRVEVKHLVVASAQRERRTPSPAACVWLREQMLSHLPAIDSEQNFASRIYISRANAVGRKVANEDEVLAALTPYGFKAYILENLSFADQVRLFSQAEIVVATHGAGLTNMIFGKNLTVIELFDSFLTPDYFLLAKALGFNYKFLTSGKKTQFQYSKKFNAVSVDIAKLQALLTKLLDTSDFWNVTQDRQPVNTIS</sequence>
<organism evidence="5 6">
    <name type="scientific">Chroogloeocystis siderophila 5.2 s.c.1</name>
    <dbReference type="NCBI Taxonomy" id="247279"/>
    <lineage>
        <taxon>Bacteria</taxon>
        <taxon>Bacillati</taxon>
        <taxon>Cyanobacteriota</taxon>
        <taxon>Cyanophyceae</taxon>
        <taxon>Oscillatoriophycideae</taxon>
        <taxon>Chroococcales</taxon>
        <taxon>Chroococcaceae</taxon>
        <taxon>Chroogloeocystis</taxon>
    </lineage>
</organism>
<keyword evidence="1" id="KW-0328">Glycosyltransferase</keyword>
<keyword evidence="3" id="KW-0325">Glycoprotein</keyword>
<dbReference type="InterPro" id="IPR007657">
    <property type="entry name" value="Glycosyltransferase_61"/>
</dbReference>
<evidence type="ECO:0000313" key="6">
    <source>
        <dbReference type="Proteomes" id="UP000185984"/>
    </source>
</evidence>
<dbReference type="InterPro" id="IPR049625">
    <property type="entry name" value="Glyco_transf_61_cat"/>
</dbReference>
<evidence type="ECO:0000256" key="2">
    <source>
        <dbReference type="ARBA" id="ARBA00022679"/>
    </source>
</evidence>
<keyword evidence="2" id="KW-0808">Transferase</keyword>
<dbReference type="OrthoDB" id="182122at2"/>
<dbReference type="Pfam" id="PF04577">
    <property type="entry name" value="Glyco_transf_61"/>
    <property type="match status" value="1"/>
</dbReference>
<dbReference type="STRING" id="247279.NIES1031_21330"/>
<proteinExistence type="predicted"/>
<dbReference type="AlphaFoldDB" id="A0A1U7HE02"/>
<reference evidence="5 6" key="1">
    <citation type="submission" date="2016-11" db="EMBL/GenBank/DDBJ databases">
        <title>Draft Genome Sequences of Nine Cyanobacterial Strains from Diverse Habitats.</title>
        <authorList>
            <person name="Zhu T."/>
            <person name="Hou S."/>
            <person name="Lu X."/>
            <person name="Hess W.R."/>
        </authorList>
    </citation>
    <scope>NUCLEOTIDE SEQUENCE [LARGE SCALE GENOMIC DNA]</scope>
    <source>
        <strain evidence="5 6">5.2 s.c.1</strain>
    </source>
</reference>
<accession>A0A1U7HE02</accession>
<feature type="domain" description="Glycosyltransferase 61 catalytic" evidence="4">
    <location>
        <begin position="167"/>
        <end position="341"/>
    </location>
</feature>
<dbReference type="PANTHER" id="PTHR20961">
    <property type="entry name" value="GLYCOSYLTRANSFERASE"/>
    <property type="match status" value="1"/>
</dbReference>
<name>A0A1U7HE02_9CHRO</name>
<comment type="caution">
    <text evidence="5">The sequence shown here is derived from an EMBL/GenBank/DDBJ whole genome shotgun (WGS) entry which is preliminary data.</text>
</comment>